<reference evidence="1 2" key="1">
    <citation type="submission" date="2021-03" db="EMBL/GenBank/DDBJ databases">
        <title>Whole genome sequence of Jiella sp. MQZ13P-4.</title>
        <authorList>
            <person name="Tuo L."/>
        </authorList>
    </citation>
    <scope>NUCLEOTIDE SEQUENCE [LARGE SCALE GENOMIC DNA]</scope>
    <source>
        <strain evidence="1 2">MQZ13P-4</strain>
    </source>
</reference>
<dbReference type="RefSeq" id="WP_207351324.1">
    <property type="nucleotide sequence ID" value="NZ_JAFMPY010000013.1"/>
</dbReference>
<dbReference type="Proteomes" id="UP000664288">
    <property type="component" value="Unassembled WGS sequence"/>
</dbReference>
<sequence length="68" mass="6974">MFTRLTILTIVIALFGLGMSYLAQRGGSHAKGGNFVASLSGGSCDYTSGTVCRINRGGAGTNGLEAKF</sequence>
<name>A0ABS3J6B5_9HYPH</name>
<evidence type="ECO:0000313" key="2">
    <source>
        <dbReference type="Proteomes" id="UP000664288"/>
    </source>
</evidence>
<organism evidence="1 2">
    <name type="scientific">Jiella sonneratiae</name>
    <dbReference type="NCBI Taxonomy" id="2816856"/>
    <lineage>
        <taxon>Bacteria</taxon>
        <taxon>Pseudomonadati</taxon>
        <taxon>Pseudomonadota</taxon>
        <taxon>Alphaproteobacteria</taxon>
        <taxon>Hyphomicrobiales</taxon>
        <taxon>Aurantimonadaceae</taxon>
        <taxon>Jiella</taxon>
    </lineage>
</organism>
<evidence type="ECO:0000313" key="1">
    <source>
        <dbReference type="EMBL" id="MBO0904690.1"/>
    </source>
</evidence>
<accession>A0ABS3J6B5</accession>
<comment type="caution">
    <text evidence="1">The sequence shown here is derived from an EMBL/GenBank/DDBJ whole genome shotgun (WGS) entry which is preliminary data.</text>
</comment>
<proteinExistence type="predicted"/>
<dbReference type="EMBL" id="JAFMPY010000013">
    <property type="protein sequence ID" value="MBO0904690.1"/>
    <property type="molecule type" value="Genomic_DNA"/>
</dbReference>
<keyword evidence="2" id="KW-1185">Reference proteome</keyword>
<gene>
    <name evidence="1" type="ORF">J1C47_13660</name>
</gene>
<protein>
    <submittedName>
        <fullName evidence="1">Uncharacterized protein</fullName>
    </submittedName>
</protein>